<dbReference type="InterPro" id="IPR019176">
    <property type="entry name" value="Cytochrome_B561-rel"/>
</dbReference>
<organism evidence="4 5">
    <name type="scientific">Prymnesium parvum</name>
    <name type="common">Toxic golden alga</name>
    <dbReference type="NCBI Taxonomy" id="97485"/>
    <lineage>
        <taxon>Eukaryota</taxon>
        <taxon>Haptista</taxon>
        <taxon>Haptophyta</taxon>
        <taxon>Prymnesiophyceae</taxon>
        <taxon>Prymnesiales</taxon>
        <taxon>Prymnesiaceae</taxon>
        <taxon>Prymnesium</taxon>
    </lineage>
</organism>
<evidence type="ECO:0000256" key="1">
    <source>
        <dbReference type="SAM" id="MobiDB-lite"/>
    </source>
</evidence>
<feature type="region of interest" description="Disordered" evidence="1">
    <location>
        <begin position="203"/>
        <end position="238"/>
    </location>
</feature>
<keyword evidence="2" id="KW-0812">Transmembrane</keyword>
<feature type="signal peptide" evidence="3">
    <location>
        <begin position="1"/>
        <end position="18"/>
    </location>
</feature>
<keyword evidence="2" id="KW-1133">Transmembrane helix</keyword>
<feature type="chain" id="PRO_5044296196" description="Transmembrane protein" evidence="3">
    <location>
        <begin position="19"/>
        <end position="671"/>
    </location>
</feature>
<evidence type="ECO:0000256" key="3">
    <source>
        <dbReference type="SAM" id="SignalP"/>
    </source>
</evidence>
<evidence type="ECO:0000256" key="2">
    <source>
        <dbReference type="SAM" id="Phobius"/>
    </source>
</evidence>
<keyword evidence="2" id="KW-0472">Membrane</keyword>
<reference evidence="4 5" key="1">
    <citation type="journal article" date="2024" name="Science">
        <title>Giant polyketide synthase enzymes in the biosynthesis of giant marine polyether toxins.</title>
        <authorList>
            <person name="Fallon T.R."/>
            <person name="Shende V.V."/>
            <person name="Wierzbicki I.H."/>
            <person name="Pendleton A.L."/>
            <person name="Watervoot N.F."/>
            <person name="Auber R.P."/>
            <person name="Gonzalez D.J."/>
            <person name="Wisecaver J.H."/>
            <person name="Moore B.S."/>
        </authorList>
    </citation>
    <scope>NUCLEOTIDE SEQUENCE [LARGE SCALE GENOMIC DNA]</scope>
    <source>
        <strain evidence="4 5">12B1</strain>
    </source>
</reference>
<proteinExistence type="predicted"/>
<dbReference type="EMBL" id="JBGBPQ010000011">
    <property type="protein sequence ID" value="KAL1516076.1"/>
    <property type="molecule type" value="Genomic_DNA"/>
</dbReference>
<accession>A0AB34JBQ2</accession>
<dbReference type="Pfam" id="PF09786">
    <property type="entry name" value="CytochromB561_N"/>
    <property type="match status" value="1"/>
</dbReference>
<comment type="caution">
    <text evidence="4">The sequence shown here is derived from an EMBL/GenBank/DDBJ whole genome shotgun (WGS) entry which is preliminary data.</text>
</comment>
<name>A0AB34JBQ2_PRYPA</name>
<sequence>MLLTVGAALLCISYLTFAAVDCEASALGLNVLSCPGPRIVSAEMPAAALALVCGGHLLVLLSAVFAFASLVHAVRSRRQKKPERVTGVCMRRRAAARKLSLATDPSVAAAPLPFLVEPAAKRRLHATPRIVEEEALIRFLSHHGDTALHSSGQPVEPTGVTHFSSTVSLLNSPQHYGTGASSPFFSVRVSGLSGSYAASALAGSSPLAEPRPPAHTSYSSTHLTPLSSPSVFPSPPARSSATACETAQLLFAYSPSPLGQSVRCASSQTVEGSATKYQRAMYIPSSGDRHEEDGSLIEERAVKVRALLCVESGAMLMWRDNLRKWLSATLLRPLNSMLEENQRRIAELAALGLPTSTSAATPFNGGTLFAPKMNSAPAGPAARANVSVAQWIEHAHSDEKAQALVHQHRKLKRFLHLPGHPSESATHVRQRITAFSKGHCASAYQWDGVPSLEGHIDRACAPSDAEIMLHLVIAFFDMLLPPPLPPPDAKPATSSSPFSSTLGIGNFATPAPPTKSSTFWRAPTELCGFSSRHAARARDPHKLRSDVVLLEHSAAPERNESSHQGAAPPRYSLLCDGCEWAVAQGEHNVWECLVLLVLQRAKKNGFLGGLNLKPELYTPFVAAMTPEGTAGVKEAESPIAYHGLLSILYPWSAQLEALDLDYVTQRLERKT</sequence>
<keyword evidence="5" id="KW-1185">Reference proteome</keyword>
<keyword evidence="3" id="KW-0732">Signal</keyword>
<dbReference type="GO" id="GO:0016020">
    <property type="term" value="C:membrane"/>
    <property type="evidence" value="ECO:0007669"/>
    <property type="project" value="TreeGrafter"/>
</dbReference>
<evidence type="ECO:0000313" key="4">
    <source>
        <dbReference type="EMBL" id="KAL1516076.1"/>
    </source>
</evidence>
<gene>
    <name evidence="4" type="ORF">AB1Y20_002688</name>
</gene>
<feature type="transmembrane region" description="Helical" evidence="2">
    <location>
        <begin position="46"/>
        <end position="74"/>
    </location>
</feature>
<dbReference type="AlphaFoldDB" id="A0AB34JBQ2"/>
<dbReference type="PANTHER" id="PTHR21780">
    <property type="entry name" value="TRANSMEMBRANE PROTEIN 209"/>
    <property type="match status" value="1"/>
</dbReference>
<dbReference type="Proteomes" id="UP001515480">
    <property type="component" value="Unassembled WGS sequence"/>
</dbReference>
<evidence type="ECO:0000313" key="5">
    <source>
        <dbReference type="Proteomes" id="UP001515480"/>
    </source>
</evidence>
<evidence type="ECO:0008006" key="6">
    <source>
        <dbReference type="Google" id="ProtNLM"/>
    </source>
</evidence>
<feature type="compositionally biased region" description="Low complexity" evidence="1">
    <location>
        <begin position="215"/>
        <end position="231"/>
    </location>
</feature>
<protein>
    <recommendedName>
        <fullName evidence="6">Transmembrane protein</fullName>
    </recommendedName>
</protein>
<dbReference type="PANTHER" id="PTHR21780:SF0">
    <property type="entry name" value="TRANSMEMBRANE PROTEIN 209"/>
    <property type="match status" value="1"/>
</dbReference>